<dbReference type="InterPro" id="IPR034330">
    <property type="entry name" value="GST_Zeta_C"/>
</dbReference>
<keyword evidence="6" id="KW-1185">Reference proteome</keyword>
<dbReference type="Gene3D" id="3.40.30.10">
    <property type="entry name" value="Glutaredoxin"/>
    <property type="match status" value="1"/>
</dbReference>
<dbReference type="EMBL" id="DF970163">
    <property type="protein sequence ID" value="GAP65628.1"/>
    <property type="molecule type" value="Genomic_DNA"/>
</dbReference>
<organism evidence="5">
    <name type="scientific">Mizugakiibacter sediminis</name>
    <dbReference type="NCBI Taxonomy" id="1475481"/>
    <lineage>
        <taxon>Bacteria</taxon>
        <taxon>Pseudomonadati</taxon>
        <taxon>Pseudomonadota</taxon>
        <taxon>Gammaproteobacteria</taxon>
        <taxon>Lysobacterales</taxon>
        <taxon>Rhodanobacteraceae</taxon>
        <taxon>Mizugakiibacter</taxon>
    </lineage>
</organism>
<proteinExistence type="inferred from homology"/>
<dbReference type="AlphaFoldDB" id="A0A0K8QL70"/>
<dbReference type="OrthoDB" id="509852at2"/>
<evidence type="ECO:0000256" key="1">
    <source>
        <dbReference type="ARBA" id="ARBA00010007"/>
    </source>
</evidence>
<dbReference type="PROSITE" id="PS50404">
    <property type="entry name" value="GST_NTER"/>
    <property type="match status" value="1"/>
</dbReference>
<dbReference type="InterPro" id="IPR005955">
    <property type="entry name" value="GST_Zeta"/>
</dbReference>
<dbReference type="GO" id="GO:0016034">
    <property type="term" value="F:maleylacetoacetate isomerase activity"/>
    <property type="evidence" value="ECO:0007669"/>
    <property type="project" value="TreeGrafter"/>
</dbReference>
<dbReference type="InterPro" id="IPR034333">
    <property type="entry name" value="GST_Zeta_N"/>
</dbReference>
<gene>
    <name evidence="4" type="ORF">MBSD_2225</name>
    <name evidence="5" type="ORF">MBSD_n0918</name>
</gene>
<dbReference type="FunFam" id="3.40.30.10:FF:000293">
    <property type="entry name" value="Maleylacetoacetate isomerase MaiA"/>
    <property type="match status" value="1"/>
</dbReference>
<evidence type="ECO:0000313" key="5">
    <source>
        <dbReference type="EMBL" id="GAP65628.1"/>
    </source>
</evidence>
<dbReference type="SUPFAM" id="SSF52833">
    <property type="entry name" value="Thioredoxin-like"/>
    <property type="match status" value="1"/>
</dbReference>
<dbReference type="FunFam" id="1.20.1050.10:FF:000017">
    <property type="entry name" value="Maleylacetoacetate isomerase"/>
    <property type="match status" value="1"/>
</dbReference>
<dbReference type="NCBIfam" id="TIGR01262">
    <property type="entry name" value="maiA"/>
    <property type="match status" value="1"/>
</dbReference>
<dbReference type="InterPro" id="IPR036249">
    <property type="entry name" value="Thioredoxin-like_sf"/>
</dbReference>
<dbReference type="GO" id="GO:0006559">
    <property type="term" value="P:L-phenylalanine catabolic process"/>
    <property type="evidence" value="ECO:0007669"/>
    <property type="project" value="TreeGrafter"/>
</dbReference>
<dbReference type="CDD" id="cd03042">
    <property type="entry name" value="GST_N_Zeta"/>
    <property type="match status" value="1"/>
</dbReference>
<dbReference type="InterPro" id="IPR040079">
    <property type="entry name" value="Glutathione_S-Trfase"/>
</dbReference>
<dbReference type="PROSITE" id="PS50405">
    <property type="entry name" value="GST_CTER"/>
    <property type="match status" value="1"/>
</dbReference>
<name>A0A0K8QL70_9GAMM</name>
<dbReference type="GO" id="GO:0006749">
    <property type="term" value="P:glutathione metabolic process"/>
    <property type="evidence" value="ECO:0007669"/>
    <property type="project" value="TreeGrafter"/>
</dbReference>
<dbReference type="CDD" id="cd03191">
    <property type="entry name" value="GST_C_Zeta"/>
    <property type="match status" value="1"/>
</dbReference>
<dbReference type="GO" id="GO:0005737">
    <property type="term" value="C:cytoplasm"/>
    <property type="evidence" value="ECO:0007669"/>
    <property type="project" value="InterPro"/>
</dbReference>
<protein>
    <submittedName>
        <fullName evidence="5">Maleylacetoacetate isomerase</fullName>
    </submittedName>
</protein>
<evidence type="ECO:0000259" key="2">
    <source>
        <dbReference type="PROSITE" id="PS50404"/>
    </source>
</evidence>
<dbReference type="HOGENOM" id="CLU_011226_20_1_6"/>
<feature type="domain" description="GST N-terminal" evidence="2">
    <location>
        <begin position="3"/>
        <end position="86"/>
    </location>
</feature>
<dbReference type="InterPro" id="IPR010987">
    <property type="entry name" value="Glutathione-S-Trfase_C-like"/>
</dbReference>
<feature type="domain" description="GST C-terminal" evidence="3">
    <location>
        <begin position="92"/>
        <end position="220"/>
    </location>
</feature>
<reference evidence="5" key="2">
    <citation type="submission" date="2015-08" db="EMBL/GenBank/DDBJ databases">
        <title>Complete DNA Sequence of Pseudomonas syringae pv. actinidiae, the Causal Agent of Kiwifruit Canker Disease.</title>
        <authorList>
            <person name="Rikkerink E.H.A."/>
            <person name="Fineran P.C."/>
        </authorList>
    </citation>
    <scope>NUCLEOTIDE SEQUENCE</scope>
    <source>
        <strain evidence="5">SkMP5</strain>
    </source>
</reference>
<reference evidence="4" key="1">
    <citation type="submission" date="2015-03" db="EMBL/GenBank/DDBJ databases">
        <title>Draft genome sequence of Mizugakiibacter sediminis skMP5.</title>
        <authorList>
            <person name="Watanabe T."/>
            <person name="Kojima H."/>
            <person name="Fukui M."/>
        </authorList>
    </citation>
    <scope>NUCLEOTIDE SEQUENCE</scope>
    <source>
        <strain evidence="4">SkMP5</strain>
    </source>
</reference>
<evidence type="ECO:0000313" key="6">
    <source>
        <dbReference type="Proteomes" id="UP000253740"/>
    </source>
</evidence>
<dbReference type="RefSeq" id="WP_062535560.1">
    <property type="nucleotide sequence ID" value="NZ_DF970163.1"/>
</dbReference>
<comment type="similarity">
    <text evidence="1">Belongs to the GST superfamily. Zeta family.</text>
</comment>
<dbReference type="InterPro" id="IPR036282">
    <property type="entry name" value="Glutathione-S-Trfase_C_sf"/>
</dbReference>
<dbReference type="SFLD" id="SFLDS00019">
    <property type="entry name" value="Glutathione_Transferase_(cytos"/>
    <property type="match status" value="1"/>
</dbReference>
<dbReference type="Gene3D" id="1.20.1050.10">
    <property type="match status" value="1"/>
</dbReference>
<dbReference type="EMBL" id="DF952382">
    <property type="protein sequence ID" value="GAN45674.1"/>
    <property type="molecule type" value="Genomic_DNA"/>
</dbReference>
<dbReference type="PANTHER" id="PTHR42673">
    <property type="entry name" value="MALEYLACETOACETATE ISOMERASE"/>
    <property type="match status" value="1"/>
</dbReference>
<accession>A0A0K8QL70</accession>
<dbReference type="PANTHER" id="PTHR42673:SF21">
    <property type="entry name" value="GLUTATHIONE S-TRANSFERASE YFCF"/>
    <property type="match status" value="1"/>
</dbReference>
<dbReference type="STRING" id="1475481.GCA_000953855_00931"/>
<dbReference type="SUPFAM" id="SSF47616">
    <property type="entry name" value="GST C-terminal domain-like"/>
    <property type="match status" value="1"/>
</dbReference>
<evidence type="ECO:0000259" key="3">
    <source>
        <dbReference type="PROSITE" id="PS50405"/>
    </source>
</evidence>
<sequence>MQYGLVLYSYWRSSASYRVRIALNLKGLPYAIRPVHLVREGGEQHLPAYRALNPQELVPVLKDGERVIRQSLAIVEYLEEAYEGETKLLPVAARDRARVRALAQIVACDIHPLGNLRVLQYLDREFNVPQVEREQWMRHWIAAGFDALEKLLADNPCTGRFCEADTPGYADLCLVPQVYNAQRWGLSLEPYPTIRRIHDACMQLDAFQRARPEAQPDAPRPE</sequence>
<dbReference type="GO" id="GO:0004364">
    <property type="term" value="F:glutathione transferase activity"/>
    <property type="evidence" value="ECO:0007669"/>
    <property type="project" value="TreeGrafter"/>
</dbReference>
<keyword evidence="5" id="KW-0413">Isomerase</keyword>
<dbReference type="Proteomes" id="UP000253740">
    <property type="component" value="Unassembled WGS sequence"/>
</dbReference>
<dbReference type="InterPro" id="IPR004045">
    <property type="entry name" value="Glutathione_S-Trfase_N"/>
</dbReference>
<dbReference type="Pfam" id="PF13417">
    <property type="entry name" value="GST_N_3"/>
    <property type="match status" value="1"/>
</dbReference>
<evidence type="ECO:0000313" key="4">
    <source>
        <dbReference type="EMBL" id="GAN45674.1"/>
    </source>
</evidence>
<dbReference type="SFLD" id="SFLDG00358">
    <property type="entry name" value="Main_(cytGST)"/>
    <property type="match status" value="1"/>
</dbReference>